<dbReference type="Proteomes" id="UP000663440">
    <property type="component" value="Chromosome"/>
</dbReference>
<evidence type="ECO:0000313" key="1">
    <source>
        <dbReference type="EMBL" id="QSW89948.1"/>
    </source>
</evidence>
<sequence length="181" mass="20850">MNLRTHPMQTIGDCAIFAFRLEPASDDPTERLMRSVSIFVDGVNFTEHDSIVYVPQFIHSLKQTVNKLNNIDLNRYKKIWRGEDPENIHTKLTVGNLIEDSQWADMLADLQFLEFGETTYNLLSFFIPRDNNCWITCQSVEDPEIQGSIHSVCIDFDDLIKCISDTADIIEVDFAKVEKNM</sequence>
<proteinExistence type="predicted"/>
<name>A0ABX7QHJ6_9FLAO</name>
<reference evidence="1 2" key="1">
    <citation type="submission" date="2021-03" db="EMBL/GenBank/DDBJ databases">
        <title>Flavobacterium kribbensis sp. nov, an endophytic bacteria, isolated from soybean.</title>
        <authorList>
            <person name="Lee J."/>
            <person name="Seo J."/>
        </authorList>
    </citation>
    <scope>NUCLEOTIDE SEQUENCE [LARGE SCALE GENOMIC DNA]</scope>
    <source>
        <strain evidence="1 2">BB8</strain>
    </source>
</reference>
<organism evidence="1 2">
    <name type="scientific">Flavobacterium endoglycinae</name>
    <dbReference type="NCBI Taxonomy" id="2816357"/>
    <lineage>
        <taxon>Bacteria</taxon>
        <taxon>Pseudomonadati</taxon>
        <taxon>Bacteroidota</taxon>
        <taxon>Flavobacteriia</taxon>
        <taxon>Flavobacteriales</taxon>
        <taxon>Flavobacteriaceae</taxon>
        <taxon>Flavobacterium</taxon>
    </lineage>
</organism>
<protein>
    <submittedName>
        <fullName evidence="1">Uncharacterized protein</fullName>
    </submittedName>
</protein>
<accession>A0ABX7QHJ6</accession>
<gene>
    <name evidence="1" type="ORF">J0383_03810</name>
</gene>
<keyword evidence="2" id="KW-1185">Reference proteome</keyword>
<dbReference type="EMBL" id="CP071448">
    <property type="protein sequence ID" value="QSW89948.1"/>
    <property type="molecule type" value="Genomic_DNA"/>
</dbReference>
<dbReference type="RefSeq" id="WP_207297122.1">
    <property type="nucleotide sequence ID" value="NZ_CP071448.1"/>
</dbReference>
<evidence type="ECO:0000313" key="2">
    <source>
        <dbReference type="Proteomes" id="UP000663440"/>
    </source>
</evidence>